<dbReference type="InterPro" id="IPR057078">
    <property type="entry name" value="HYR-4C"/>
</dbReference>
<dbReference type="Proteomes" id="UP000198951">
    <property type="component" value="Unassembled WGS sequence"/>
</dbReference>
<dbReference type="OrthoDB" id="599464at2"/>
<organism evidence="2 3">
    <name type="scientific">Flavobacterium gillisiae</name>
    <dbReference type="NCBI Taxonomy" id="150146"/>
    <lineage>
        <taxon>Bacteria</taxon>
        <taxon>Pseudomonadati</taxon>
        <taxon>Bacteroidota</taxon>
        <taxon>Flavobacteriia</taxon>
        <taxon>Flavobacteriales</taxon>
        <taxon>Flavobacteriaceae</taxon>
        <taxon>Flavobacterium</taxon>
    </lineage>
</organism>
<name>A0A1H4GC88_9FLAO</name>
<dbReference type="Pfam" id="PF23237">
    <property type="entry name" value="HYR_4C"/>
    <property type="match status" value="3"/>
</dbReference>
<feature type="domain" description="HYR-like" evidence="1">
    <location>
        <begin position="65"/>
        <end position="136"/>
    </location>
</feature>
<dbReference type="STRING" id="150146.SAMN05443667_12111"/>
<dbReference type="Pfam" id="PF13585">
    <property type="entry name" value="CHU_C"/>
    <property type="match status" value="1"/>
</dbReference>
<proteinExistence type="predicted"/>
<feature type="domain" description="HYR-like" evidence="1">
    <location>
        <begin position="9"/>
        <end position="57"/>
    </location>
</feature>
<gene>
    <name evidence="2" type="ORF">SAMN05443667_12111</name>
</gene>
<sequence length="497" mass="51719">PVFAVATETDACGSTFTLTSADVTTNGTCAGSYSVTRTWTATDACGNAATASQTINVQDITAPVIADLPATSTINCPATPVFAVATATDACGSTFTLTSADVTTNGTCAGSYSVTRTWTATDACGNAATASQTINVQDITAPVIAALPATSTINCPATPVFAVATATDACGSTFTLTSADVTTNGTCAGSYSVTRTWTATDACGNAATASQTINVQDITPPTTTTQFAAEISVNCSVIPAKPNLVFVDECSTVVPTFVYTENTINNTTTSYSIIRKWIVKDACGNTSEFIQKVNVDVTATNVVIAEVKSYNIDDVPAPTINLFSLLPQGTPTGGTWFSENASVTLNGDIVDNSSVSAGDYKFTYTINANACPTVFALTINIDGGLVLPCGTVLVHNAFSPNGDGINEIFTIDSIDDTICYPENTVEIYNRWGVLVFETKGYNNSSNAFNGTSRGRTTISQSSGLPTGTYFYILNYTSVDGNGKIQTNTKDGYLYLTK</sequence>
<keyword evidence="3" id="KW-1185">Reference proteome</keyword>
<dbReference type="Gene3D" id="2.60.40.10">
    <property type="entry name" value="Immunoglobulins"/>
    <property type="match status" value="2"/>
</dbReference>
<dbReference type="NCBIfam" id="TIGR04131">
    <property type="entry name" value="Bac_Flav_CTERM"/>
    <property type="match status" value="1"/>
</dbReference>
<protein>
    <submittedName>
        <fullName evidence="2">Gliding motility-associated C-terminal domain-containing protein</fullName>
    </submittedName>
</protein>
<dbReference type="RefSeq" id="WP_143031895.1">
    <property type="nucleotide sequence ID" value="NZ_FNRD01000021.1"/>
</dbReference>
<dbReference type="EMBL" id="FNRD01000021">
    <property type="protein sequence ID" value="SEB07225.1"/>
    <property type="molecule type" value="Genomic_DNA"/>
</dbReference>
<accession>A0A1H4GC88</accession>
<evidence type="ECO:0000313" key="3">
    <source>
        <dbReference type="Proteomes" id="UP000198951"/>
    </source>
</evidence>
<feature type="non-terminal residue" evidence="2">
    <location>
        <position position="1"/>
    </location>
</feature>
<dbReference type="InterPro" id="IPR013783">
    <property type="entry name" value="Ig-like_fold"/>
</dbReference>
<dbReference type="InterPro" id="IPR026341">
    <property type="entry name" value="T9SS_type_B"/>
</dbReference>
<evidence type="ECO:0000259" key="1">
    <source>
        <dbReference type="Pfam" id="PF23237"/>
    </source>
</evidence>
<dbReference type="AlphaFoldDB" id="A0A1H4GC88"/>
<evidence type="ECO:0000313" key="2">
    <source>
        <dbReference type="EMBL" id="SEB07225.1"/>
    </source>
</evidence>
<reference evidence="3" key="1">
    <citation type="submission" date="2016-10" db="EMBL/GenBank/DDBJ databases">
        <authorList>
            <person name="Varghese N."/>
            <person name="Submissions S."/>
        </authorList>
    </citation>
    <scope>NUCLEOTIDE SEQUENCE [LARGE SCALE GENOMIC DNA]</scope>
    <source>
        <strain evidence="3">DSM 22376</strain>
    </source>
</reference>
<feature type="domain" description="HYR-like" evidence="1">
    <location>
        <begin position="145"/>
        <end position="215"/>
    </location>
</feature>